<comment type="caution">
    <text evidence="5">The sequence shown here is derived from an EMBL/GenBank/DDBJ whole genome shotgun (WGS) entry which is preliminary data.</text>
</comment>
<dbReference type="Pfam" id="PF17210">
    <property type="entry name" value="SdrD_B"/>
    <property type="match status" value="1"/>
</dbReference>
<evidence type="ECO:0000256" key="3">
    <source>
        <dbReference type="ARBA" id="ARBA00022729"/>
    </source>
</evidence>
<dbReference type="RefSeq" id="WP_323337833.1">
    <property type="nucleotide sequence ID" value="NZ_JAYFSI010000026.1"/>
</dbReference>
<keyword evidence="6" id="KW-1185">Reference proteome</keyword>
<evidence type="ECO:0000256" key="2">
    <source>
        <dbReference type="ARBA" id="ARBA00022525"/>
    </source>
</evidence>
<accession>A0ABU5RP67</accession>
<dbReference type="Gene3D" id="2.60.40.10">
    <property type="entry name" value="Immunoglobulins"/>
    <property type="match status" value="1"/>
</dbReference>
<reference evidence="5 6" key="1">
    <citation type="submission" date="2023-12" db="EMBL/GenBank/DDBJ databases">
        <title>Amycolatopsis sp. V23-08.</title>
        <authorList>
            <person name="Somphong A."/>
        </authorList>
    </citation>
    <scope>NUCLEOTIDE SEQUENCE [LARGE SCALE GENOMIC DNA]</scope>
    <source>
        <strain evidence="5 6">V23-08</strain>
    </source>
</reference>
<feature type="domain" description="SD-repeat containing protein B" evidence="4">
    <location>
        <begin position="194"/>
        <end position="251"/>
    </location>
</feature>
<organism evidence="5 6">
    <name type="scientific">Amycolatopsis heterodermiae</name>
    <dbReference type="NCBI Taxonomy" id="3110235"/>
    <lineage>
        <taxon>Bacteria</taxon>
        <taxon>Bacillati</taxon>
        <taxon>Actinomycetota</taxon>
        <taxon>Actinomycetes</taxon>
        <taxon>Pseudonocardiales</taxon>
        <taxon>Pseudonocardiaceae</taxon>
        <taxon>Amycolatopsis</taxon>
    </lineage>
</organism>
<keyword evidence="3" id="KW-0732">Signal</keyword>
<evidence type="ECO:0000259" key="4">
    <source>
        <dbReference type="Pfam" id="PF17210"/>
    </source>
</evidence>
<dbReference type="InterPro" id="IPR033764">
    <property type="entry name" value="Sdr_B"/>
</dbReference>
<evidence type="ECO:0000256" key="1">
    <source>
        <dbReference type="ARBA" id="ARBA00004613"/>
    </source>
</evidence>
<sequence>MSHDLVVTTGADGRFAFDGIPVTSSASVHFEKVPDGWVVPYLPSLRLDGSGEHTALEVRATRPLTDVLTETITLDKASYAVGETGTATVTLRNTGDRPLTGLYAGCDPGGFGRELEIPHEQWGAFDPWHPAGTPAPGERLVLTVSGKVPERASYFGLTGLSCYIDHLDGESSGSGPYTSAEARVPGRKADAKGQVWVDKNHNGQPDAGEGLAKTKVVLTADGTHPVAQARTDADGFATFRQVDVGEYTFRARGPWVTVGEGDVYVVASPYGYGDWSVQVAPR</sequence>
<dbReference type="EMBL" id="JAYFSI010000026">
    <property type="protein sequence ID" value="MEA5367700.1"/>
    <property type="molecule type" value="Genomic_DNA"/>
</dbReference>
<evidence type="ECO:0000313" key="6">
    <source>
        <dbReference type="Proteomes" id="UP001304298"/>
    </source>
</evidence>
<dbReference type="SUPFAM" id="SSF117074">
    <property type="entry name" value="Hypothetical protein PA1324"/>
    <property type="match status" value="1"/>
</dbReference>
<proteinExistence type="predicted"/>
<keyword evidence="2" id="KW-0964">Secreted</keyword>
<dbReference type="InterPro" id="IPR013783">
    <property type="entry name" value="Ig-like_fold"/>
</dbReference>
<name>A0ABU5RP67_9PSEU</name>
<evidence type="ECO:0000313" key="5">
    <source>
        <dbReference type="EMBL" id="MEA5367700.1"/>
    </source>
</evidence>
<comment type="subcellular location">
    <subcellularLocation>
        <location evidence="1">Secreted</location>
    </subcellularLocation>
</comment>
<protein>
    <submittedName>
        <fullName evidence="5">Carboxypeptidase-like regulatory domain-containing protein</fullName>
    </submittedName>
</protein>
<dbReference type="Proteomes" id="UP001304298">
    <property type="component" value="Unassembled WGS sequence"/>
</dbReference>
<gene>
    <name evidence="5" type="ORF">VA596_49775</name>
</gene>